<dbReference type="Gene3D" id="3.30.70.100">
    <property type="match status" value="1"/>
</dbReference>
<protein>
    <submittedName>
        <fullName evidence="2">Quinol monooxygenase YgiN</fullName>
    </submittedName>
</protein>
<reference evidence="2 3" key="1">
    <citation type="submission" date="2020-03" db="EMBL/GenBank/DDBJ databases">
        <title>Genomic Encyclopedia of Type Strains, Phase IV (KMG-IV): sequencing the most valuable type-strain genomes for metagenomic binning, comparative biology and taxonomic classification.</title>
        <authorList>
            <person name="Goeker M."/>
        </authorList>
    </citation>
    <scope>NUCLEOTIDE SEQUENCE [LARGE SCALE GENOMIC DNA]</scope>
    <source>
        <strain evidence="2 3">DSM 102865</strain>
    </source>
</reference>
<keyword evidence="3" id="KW-1185">Reference proteome</keyword>
<dbReference type="SUPFAM" id="SSF54909">
    <property type="entry name" value="Dimeric alpha+beta barrel"/>
    <property type="match status" value="1"/>
</dbReference>
<gene>
    <name evidence="2" type="ORF">FHS68_001801</name>
</gene>
<dbReference type="EMBL" id="JAASQJ010000002">
    <property type="protein sequence ID" value="NIJ52631.1"/>
    <property type="molecule type" value="Genomic_DNA"/>
</dbReference>
<dbReference type="RefSeq" id="WP_167269219.1">
    <property type="nucleotide sequence ID" value="NZ_JAASQJ010000002.1"/>
</dbReference>
<dbReference type="GO" id="GO:0004497">
    <property type="term" value="F:monooxygenase activity"/>
    <property type="evidence" value="ECO:0007669"/>
    <property type="project" value="UniProtKB-KW"/>
</dbReference>
<evidence type="ECO:0000313" key="3">
    <source>
        <dbReference type="Proteomes" id="UP001179181"/>
    </source>
</evidence>
<organism evidence="2 3">
    <name type="scientific">Dyadobacter arcticus</name>
    <dbReference type="NCBI Taxonomy" id="1078754"/>
    <lineage>
        <taxon>Bacteria</taxon>
        <taxon>Pseudomonadati</taxon>
        <taxon>Bacteroidota</taxon>
        <taxon>Cytophagia</taxon>
        <taxon>Cytophagales</taxon>
        <taxon>Spirosomataceae</taxon>
        <taxon>Dyadobacter</taxon>
    </lineage>
</organism>
<dbReference type="Pfam" id="PF03992">
    <property type="entry name" value="ABM"/>
    <property type="match status" value="1"/>
</dbReference>
<accession>A0ABX0UI60</accession>
<name>A0ABX0UI60_9BACT</name>
<sequence>MTVEYIRYNITPEQIEVFIQSYEKASEQLDASEYCVAYELSECEEEVGQFILRIEWTSTKEHLNGFRKSKDFPEFFASIKPFFNDIMEMRHYKLTNVKRNKR</sequence>
<dbReference type="InterPro" id="IPR007138">
    <property type="entry name" value="ABM_dom"/>
</dbReference>
<dbReference type="Proteomes" id="UP001179181">
    <property type="component" value="Unassembled WGS sequence"/>
</dbReference>
<proteinExistence type="predicted"/>
<keyword evidence="2" id="KW-0560">Oxidoreductase</keyword>
<evidence type="ECO:0000259" key="1">
    <source>
        <dbReference type="Pfam" id="PF03992"/>
    </source>
</evidence>
<keyword evidence="2" id="KW-0503">Monooxygenase</keyword>
<evidence type="ECO:0000313" key="2">
    <source>
        <dbReference type="EMBL" id="NIJ52631.1"/>
    </source>
</evidence>
<dbReference type="InterPro" id="IPR011008">
    <property type="entry name" value="Dimeric_a/b-barrel"/>
</dbReference>
<comment type="caution">
    <text evidence="2">The sequence shown here is derived from an EMBL/GenBank/DDBJ whole genome shotgun (WGS) entry which is preliminary data.</text>
</comment>
<feature type="domain" description="ABM" evidence="1">
    <location>
        <begin position="1"/>
        <end position="76"/>
    </location>
</feature>